<protein>
    <recommendedName>
        <fullName evidence="1">Aminoglycoside phosphotransferase domain-containing protein</fullName>
    </recommendedName>
</protein>
<dbReference type="PhylomeDB" id="A0A167V5D9"/>
<dbReference type="EMBL" id="CM002798">
    <property type="protein sequence ID" value="KZN90021.1"/>
    <property type="molecule type" value="Genomic_DNA"/>
</dbReference>
<evidence type="ECO:0000259" key="1">
    <source>
        <dbReference type="Pfam" id="PF01636"/>
    </source>
</evidence>
<dbReference type="PANTHER" id="PTHR21310">
    <property type="entry name" value="AMINOGLYCOSIDE PHOSPHOTRANSFERASE-RELATED-RELATED"/>
    <property type="match status" value="1"/>
</dbReference>
<gene>
    <name evidence="2" type="ORF">EN45_001280</name>
</gene>
<dbReference type="PANTHER" id="PTHR21310:SF37">
    <property type="entry name" value="AMINOGLYCOSIDE PHOSPHOTRANSFERASE DOMAIN-CONTAINING PROTEIN"/>
    <property type="match status" value="1"/>
</dbReference>
<proteinExistence type="predicted"/>
<name>A0A167V5D9_PENCH</name>
<organism evidence="2">
    <name type="scientific">Penicillium chrysogenum</name>
    <name type="common">Penicillium notatum</name>
    <dbReference type="NCBI Taxonomy" id="5076"/>
    <lineage>
        <taxon>Eukaryota</taxon>
        <taxon>Fungi</taxon>
        <taxon>Dikarya</taxon>
        <taxon>Ascomycota</taxon>
        <taxon>Pezizomycotina</taxon>
        <taxon>Eurotiomycetes</taxon>
        <taxon>Eurotiomycetidae</taxon>
        <taxon>Eurotiales</taxon>
        <taxon>Aspergillaceae</taxon>
        <taxon>Penicillium</taxon>
        <taxon>Penicillium chrysogenum species complex</taxon>
    </lineage>
</organism>
<sequence length="479" mass="55645">MRTLMCADDMAWECAENISHNWLLQFLKLDIKKPIAMFILQRHRGDGAEFTILEKGSYNISLRMKYEKNHAVVIRLAQPGAVFFPEEKVVNEVATMRLLTDQTSIPVPFILGSGTKKESPLELSPFIMMEYIEHKTNMYDALNTPGCPKKDRGILDPNIDVNTLELLYDQLVGVLLQLSKISFPRIGSLTQVDDFTWEVSRRPLSMNMNELVRLGSLPRSKIPHTTFSTASCYFEALADLNIEHLVHQRNDAVESADDCRRRFIARQLFRKLAREKRLTDSTFEQGPFKIWCDDLRPGNILLHENMQIAGVVDWEFTYAAPVEFSHAPPWWLLIEKPELWPNGMDNWEDVFSHRLKTFLRVMRSREDTEIQKGHINENQRLSSHMQWSWDSGNFWIVYAALNSFAFDAIYWKKIDPLFFKAAGSPETAWKERLDLLAEKEIEEMEQLVVRKLEEKETRVLKWDPDEYTVEAKAKAAEVG</sequence>
<dbReference type="AlphaFoldDB" id="A0A167V5D9"/>
<dbReference type="SUPFAM" id="SSF56112">
    <property type="entry name" value="Protein kinase-like (PK-like)"/>
    <property type="match status" value="1"/>
</dbReference>
<reference evidence="2" key="1">
    <citation type="journal article" date="2014" name="Genome Announc.">
        <title>Complete sequencing and chromosome-scale genome assembly of the industrial progenitor strain P2niaD18 from the penicillin producer Penicillium chrysogenum.</title>
        <authorList>
            <person name="Specht T."/>
            <person name="Dahlmann T.A."/>
            <person name="Zadra I."/>
            <person name="Kurnsteiner H."/>
            <person name="Kuck U."/>
        </authorList>
    </citation>
    <scope>NUCLEOTIDE SEQUENCE [LARGE SCALE GENOMIC DNA]</scope>
    <source>
        <strain evidence="2">P2niaD18</strain>
    </source>
</reference>
<dbReference type="InterPro" id="IPR051678">
    <property type="entry name" value="AGP_Transferase"/>
</dbReference>
<dbReference type="InterPro" id="IPR002575">
    <property type="entry name" value="Aminoglycoside_PTrfase"/>
</dbReference>
<dbReference type="Gene3D" id="3.30.200.20">
    <property type="entry name" value="Phosphorylase Kinase, domain 1"/>
    <property type="match status" value="1"/>
</dbReference>
<dbReference type="Proteomes" id="UP000076449">
    <property type="component" value="Chromosome I"/>
</dbReference>
<evidence type="ECO:0000313" key="2">
    <source>
        <dbReference type="EMBL" id="KZN90021.1"/>
    </source>
</evidence>
<feature type="domain" description="Aminoglycoside phosphotransferase" evidence="1">
    <location>
        <begin position="71"/>
        <end position="322"/>
    </location>
</feature>
<accession>A0A167V5D9</accession>
<dbReference type="Pfam" id="PF01636">
    <property type="entry name" value="APH"/>
    <property type="match status" value="1"/>
</dbReference>
<dbReference type="InterPro" id="IPR011009">
    <property type="entry name" value="Kinase-like_dom_sf"/>
</dbReference>